<dbReference type="Proteomes" id="UP001610063">
    <property type="component" value="Unassembled WGS sequence"/>
</dbReference>
<dbReference type="SUPFAM" id="SSF63411">
    <property type="entry name" value="LuxS/MPP-like metallohydrolase"/>
    <property type="match status" value="2"/>
</dbReference>
<proteinExistence type="predicted"/>
<evidence type="ECO:0000259" key="3">
    <source>
        <dbReference type="Pfam" id="PF05193"/>
    </source>
</evidence>
<dbReference type="InterPro" id="IPR011249">
    <property type="entry name" value="Metalloenz_LuxS/M16"/>
</dbReference>
<accession>A0ABW7N3C0</accession>
<comment type="caution">
    <text evidence="4">The sequence shown here is derived from an EMBL/GenBank/DDBJ whole genome shotgun (WGS) entry which is preliminary data.</text>
</comment>
<dbReference type="Pfam" id="PF05193">
    <property type="entry name" value="Peptidase_M16_C"/>
    <property type="match status" value="1"/>
</dbReference>
<keyword evidence="1" id="KW-0732">Signal</keyword>
<feature type="chain" id="PRO_5046441622" evidence="1">
    <location>
        <begin position="20"/>
        <end position="460"/>
    </location>
</feature>
<dbReference type="PANTHER" id="PTHR11851">
    <property type="entry name" value="METALLOPROTEASE"/>
    <property type="match status" value="1"/>
</dbReference>
<evidence type="ECO:0000256" key="1">
    <source>
        <dbReference type="SAM" id="SignalP"/>
    </source>
</evidence>
<gene>
    <name evidence="4" type="ORF">ACHKAR_00735</name>
</gene>
<dbReference type="InterPro" id="IPR050361">
    <property type="entry name" value="MPP/UQCRC_Complex"/>
</dbReference>
<evidence type="ECO:0000259" key="2">
    <source>
        <dbReference type="Pfam" id="PF00675"/>
    </source>
</evidence>
<protein>
    <submittedName>
        <fullName evidence="4">M16 family metallopeptidase</fullName>
    </submittedName>
</protein>
<dbReference type="Pfam" id="PF00675">
    <property type="entry name" value="Peptidase_M16"/>
    <property type="match status" value="1"/>
</dbReference>
<dbReference type="Gene3D" id="3.30.830.10">
    <property type="entry name" value="Metalloenzyme, LuxS/M16 peptidase-like"/>
    <property type="match status" value="2"/>
</dbReference>
<sequence length="460" mass="50607">MKRITLYLFNIVICLAVFAQKQTPPAGGTPKDFTLPEKTTFQLDNGLTVVMIPYGKLPKVTVSAVVKTGNIHEGEGQIWLADITADLMQEGTTTRTAQEVSLAVANMGGQINIGVGPNQTTASGEVLSEFGADLVGLIAEVLQQPAFPGGELSRLINDRKRDLSVQMSRPQPQASEKFNKIIYGNHPYGDIYPTEEMLDSYTIDDVRKFYSDNFGAQRTVVYVAGVFNEAEMKEAVTKAFSEWVTGPAVSFDVPEAVAKPGVEILDRADAPQSTIIMGLPVVDPSHPDFIPLSVTNYLLGGSFASRITSNIREDKGYTYSPRSTVDTRYGAATWYEMADVTTDVTGPSLKEISYEINKLRSEVPGVEELDGIKNYRAGIFVLQNSSPGGIIGQLSFLDLYGLDDSYLTEYVKNVYAVTPEQVTEMTRKYLDYEKMTIVVVGDKKVIEKQIEDYQNALDNF</sequence>
<dbReference type="InterPro" id="IPR007863">
    <property type="entry name" value="Peptidase_M16_C"/>
</dbReference>
<dbReference type="PANTHER" id="PTHR11851:SF224">
    <property type="entry name" value="PROCESSING PROTEASE"/>
    <property type="match status" value="1"/>
</dbReference>
<keyword evidence="5" id="KW-1185">Reference proteome</keyword>
<name>A0ABW7N3C0_9BACT</name>
<feature type="domain" description="Peptidase M16 C-terminal" evidence="3">
    <location>
        <begin position="201"/>
        <end position="374"/>
    </location>
</feature>
<feature type="signal peptide" evidence="1">
    <location>
        <begin position="1"/>
        <end position="19"/>
    </location>
</feature>
<evidence type="ECO:0000313" key="5">
    <source>
        <dbReference type="Proteomes" id="UP001610063"/>
    </source>
</evidence>
<dbReference type="InterPro" id="IPR011765">
    <property type="entry name" value="Pept_M16_N"/>
</dbReference>
<evidence type="ECO:0000313" key="4">
    <source>
        <dbReference type="EMBL" id="MFH6981937.1"/>
    </source>
</evidence>
<dbReference type="EMBL" id="JBIPKE010000007">
    <property type="protein sequence ID" value="MFH6981937.1"/>
    <property type="molecule type" value="Genomic_DNA"/>
</dbReference>
<reference evidence="4 5" key="1">
    <citation type="journal article" date="2013" name="Int. J. Syst. Evol. Microbiol.">
        <title>Marinoscillum luteum sp. nov., isolated from marine sediment.</title>
        <authorList>
            <person name="Cha I.T."/>
            <person name="Park S.J."/>
            <person name="Kim S.J."/>
            <person name="Kim J.G."/>
            <person name="Jung M.Y."/>
            <person name="Shin K.S."/>
            <person name="Kwon K.K."/>
            <person name="Yang S.H."/>
            <person name="Seo Y.S."/>
            <person name="Rhee S.K."/>
        </authorList>
    </citation>
    <scope>NUCLEOTIDE SEQUENCE [LARGE SCALE GENOMIC DNA]</scope>
    <source>
        <strain evidence="4 5">KCTC 23939</strain>
    </source>
</reference>
<dbReference type="RefSeq" id="WP_395415766.1">
    <property type="nucleotide sequence ID" value="NZ_JBIPKE010000007.1"/>
</dbReference>
<organism evidence="4 5">
    <name type="scientific">Marinoscillum luteum</name>
    <dbReference type="NCBI Taxonomy" id="861051"/>
    <lineage>
        <taxon>Bacteria</taxon>
        <taxon>Pseudomonadati</taxon>
        <taxon>Bacteroidota</taxon>
        <taxon>Cytophagia</taxon>
        <taxon>Cytophagales</taxon>
        <taxon>Reichenbachiellaceae</taxon>
        <taxon>Marinoscillum</taxon>
    </lineage>
</organism>
<feature type="domain" description="Peptidase M16 N-terminal" evidence="2">
    <location>
        <begin position="58"/>
        <end position="189"/>
    </location>
</feature>